<dbReference type="Gene3D" id="3.40.50.1820">
    <property type="entry name" value="alpha/beta hydrolase"/>
    <property type="match status" value="1"/>
</dbReference>
<feature type="active site" evidence="2">
    <location>
        <position position="180"/>
    </location>
</feature>
<evidence type="ECO:0000313" key="4">
    <source>
        <dbReference type="EMBL" id="KDP29384.1"/>
    </source>
</evidence>
<dbReference type="InterPro" id="IPR033140">
    <property type="entry name" value="Lipase_GDXG_put_SER_AS"/>
</dbReference>
<sequence>MVAAISVDSSLSLQIGRTCHRVITEEIEGLIKVYKDGYVERSHIVASVAPKLASELGVMSQDVVIDKFTNVWARFYVPSSCHGNNNPNNLPLMIYFHGGGFCVGSASWICYHEFLARLASKANCLIMSVNYRLAPENPLPAAFEDGIKALMWLRKQGLSEEYYWWSKKCNFSKIFVAGDSAGANIAYNIITRLSSSNGVLDMKPLTIKGLILIQPFFGGEVRTNSEKYLVQSTRSALTLASSDTYWRLALPRDANRNHPWCNPQVGVKMEKLMDLEIMVFISEMDILKDRNLEFVNGLCKAGKKVEHVVHKGVGHAFQVLSKSQISQTRAIEMISQIKSFIN</sequence>
<dbReference type="PANTHER" id="PTHR23024">
    <property type="entry name" value="ARYLACETAMIDE DEACETYLASE"/>
    <property type="match status" value="1"/>
</dbReference>
<reference evidence="4 5" key="1">
    <citation type="journal article" date="2014" name="PLoS ONE">
        <title>Global Analysis of Gene Expression Profiles in Physic Nut (Jatropha curcas L.) Seedlings Exposed to Salt Stress.</title>
        <authorList>
            <person name="Zhang L."/>
            <person name="Zhang C."/>
            <person name="Wu P."/>
            <person name="Chen Y."/>
            <person name="Li M."/>
            <person name="Jiang H."/>
            <person name="Wu G."/>
        </authorList>
    </citation>
    <scope>NUCLEOTIDE SEQUENCE [LARGE SCALE GENOMIC DNA]</scope>
    <source>
        <strain evidence="5">cv. GZQX0401</strain>
        <tissue evidence="4">Young leaves</tissue>
    </source>
</reference>
<dbReference type="KEGG" id="jcu:105642000"/>
<evidence type="ECO:0000313" key="5">
    <source>
        <dbReference type="Proteomes" id="UP000027138"/>
    </source>
</evidence>
<dbReference type="EMBL" id="KK914751">
    <property type="protein sequence ID" value="KDP29384.1"/>
    <property type="molecule type" value="Genomic_DNA"/>
</dbReference>
<dbReference type="InterPro" id="IPR013094">
    <property type="entry name" value="AB_hydrolase_3"/>
</dbReference>
<dbReference type="SUPFAM" id="SSF53474">
    <property type="entry name" value="alpha/beta-Hydrolases"/>
    <property type="match status" value="1"/>
</dbReference>
<proteinExistence type="inferred from homology"/>
<accession>A0A067KC24</accession>
<dbReference type="PROSITE" id="PS01174">
    <property type="entry name" value="LIPASE_GDXG_SER"/>
    <property type="match status" value="1"/>
</dbReference>
<dbReference type="PANTHER" id="PTHR23024:SF409">
    <property type="entry name" value="CARBOXYLESTERASE 6-RELATED"/>
    <property type="match status" value="1"/>
</dbReference>
<dbReference type="ESTHER" id="jatcu-a0a067kc24">
    <property type="family name" value="Plant_carboxylesterase"/>
</dbReference>
<comment type="similarity">
    <text evidence="1">Belongs to the 'GDXG' lipolytic enzyme family.</text>
</comment>
<evidence type="ECO:0000256" key="1">
    <source>
        <dbReference type="ARBA" id="ARBA00010515"/>
    </source>
</evidence>
<feature type="domain" description="Alpha/beta hydrolase fold-3" evidence="3">
    <location>
        <begin position="93"/>
        <end position="318"/>
    </location>
</feature>
<dbReference type="OrthoDB" id="408631at2759"/>
<evidence type="ECO:0000259" key="3">
    <source>
        <dbReference type="Pfam" id="PF07859"/>
    </source>
</evidence>
<name>A0A067KC24_JATCU</name>
<keyword evidence="5" id="KW-1185">Reference proteome</keyword>
<dbReference type="GO" id="GO:0016787">
    <property type="term" value="F:hydrolase activity"/>
    <property type="evidence" value="ECO:0007669"/>
    <property type="project" value="InterPro"/>
</dbReference>
<dbReference type="Pfam" id="PF07859">
    <property type="entry name" value="Abhydrolase_3"/>
    <property type="match status" value="1"/>
</dbReference>
<organism evidence="4 5">
    <name type="scientific">Jatropha curcas</name>
    <name type="common">Barbados nut</name>
    <dbReference type="NCBI Taxonomy" id="180498"/>
    <lineage>
        <taxon>Eukaryota</taxon>
        <taxon>Viridiplantae</taxon>
        <taxon>Streptophyta</taxon>
        <taxon>Embryophyta</taxon>
        <taxon>Tracheophyta</taxon>
        <taxon>Spermatophyta</taxon>
        <taxon>Magnoliopsida</taxon>
        <taxon>eudicotyledons</taxon>
        <taxon>Gunneridae</taxon>
        <taxon>Pentapetalae</taxon>
        <taxon>rosids</taxon>
        <taxon>fabids</taxon>
        <taxon>Malpighiales</taxon>
        <taxon>Euphorbiaceae</taxon>
        <taxon>Crotonoideae</taxon>
        <taxon>Jatropheae</taxon>
        <taxon>Jatropha</taxon>
    </lineage>
</organism>
<dbReference type="InterPro" id="IPR050466">
    <property type="entry name" value="Carboxylest/Gibb_receptor"/>
</dbReference>
<evidence type="ECO:0000256" key="2">
    <source>
        <dbReference type="PROSITE-ProRule" id="PRU10038"/>
    </source>
</evidence>
<protein>
    <recommendedName>
        <fullName evidence="3">Alpha/beta hydrolase fold-3 domain-containing protein</fullName>
    </recommendedName>
</protein>
<gene>
    <name evidence="4" type="ORF">JCGZ_18305</name>
</gene>
<dbReference type="InterPro" id="IPR029058">
    <property type="entry name" value="AB_hydrolase_fold"/>
</dbReference>
<dbReference type="Proteomes" id="UP000027138">
    <property type="component" value="Unassembled WGS sequence"/>
</dbReference>
<dbReference type="AlphaFoldDB" id="A0A067KC24"/>